<organism evidence="12 13">
    <name type="scientific">Durusdinium trenchii</name>
    <dbReference type="NCBI Taxonomy" id="1381693"/>
    <lineage>
        <taxon>Eukaryota</taxon>
        <taxon>Sar</taxon>
        <taxon>Alveolata</taxon>
        <taxon>Dinophyceae</taxon>
        <taxon>Suessiales</taxon>
        <taxon>Symbiodiniaceae</taxon>
        <taxon>Durusdinium</taxon>
    </lineage>
</organism>
<dbReference type="GO" id="GO:0016301">
    <property type="term" value="F:kinase activity"/>
    <property type="evidence" value="ECO:0007669"/>
    <property type="project" value="UniProtKB-KW"/>
</dbReference>
<evidence type="ECO:0000259" key="11">
    <source>
        <dbReference type="PROSITE" id="PS50011"/>
    </source>
</evidence>
<evidence type="ECO:0000313" key="12">
    <source>
        <dbReference type="EMBL" id="CAK9062643.1"/>
    </source>
</evidence>
<dbReference type="InterPro" id="IPR011009">
    <property type="entry name" value="Kinase-like_dom_sf"/>
</dbReference>
<keyword evidence="5 12" id="KW-0418">Kinase</keyword>
<evidence type="ECO:0000256" key="2">
    <source>
        <dbReference type="ARBA" id="ARBA00022527"/>
    </source>
</evidence>
<dbReference type="PANTHER" id="PTHR24056:SF254">
    <property type="entry name" value="CYCLIN-DEPENDENT KINASE 2"/>
    <property type="match status" value="1"/>
</dbReference>
<evidence type="ECO:0000256" key="7">
    <source>
        <dbReference type="ARBA" id="ARBA00038543"/>
    </source>
</evidence>
<dbReference type="InterPro" id="IPR050108">
    <property type="entry name" value="CDK"/>
</dbReference>
<evidence type="ECO:0000256" key="8">
    <source>
        <dbReference type="ARBA" id="ARBA00039612"/>
    </source>
</evidence>
<dbReference type="Gene3D" id="1.10.510.10">
    <property type="entry name" value="Transferase(Phosphotransferase) domain 1"/>
    <property type="match status" value="1"/>
</dbReference>
<dbReference type="Proteomes" id="UP001642464">
    <property type="component" value="Unassembled WGS sequence"/>
</dbReference>
<accession>A0ABP0NGU5</accession>
<gene>
    <name evidence="12" type="ORF">SCF082_LOCUS32594</name>
</gene>
<keyword evidence="2" id="KW-0723">Serine/threonine-protein kinase</keyword>
<dbReference type="EMBL" id="CAXAMM010028335">
    <property type="protein sequence ID" value="CAK9062643.1"/>
    <property type="molecule type" value="Genomic_DNA"/>
</dbReference>
<dbReference type="Gene3D" id="3.30.200.20">
    <property type="entry name" value="Phosphorylase Kinase, domain 1"/>
    <property type="match status" value="1"/>
</dbReference>
<dbReference type="SMART" id="SM00220">
    <property type="entry name" value="S_TKc"/>
    <property type="match status" value="1"/>
</dbReference>
<comment type="caution">
    <text evidence="12">The sequence shown here is derived from an EMBL/GenBank/DDBJ whole genome shotgun (WGS) entry which is preliminary data.</text>
</comment>
<evidence type="ECO:0000256" key="4">
    <source>
        <dbReference type="ARBA" id="ARBA00022741"/>
    </source>
</evidence>
<proteinExistence type="predicted"/>
<evidence type="ECO:0000256" key="1">
    <source>
        <dbReference type="ARBA" id="ARBA00012425"/>
    </source>
</evidence>
<keyword evidence="4" id="KW-0547">Nucleotide-binding</keyword>
<comment type="subunit">
    <text evidence="7">May form a complex composed of at least the catalytic subunit CRK2 and a cyclin.</text>
</comment>
<dbReference type="EC" id="2.7.11.22" evidence="1"/>
<protein>
    <recommendedName>
        <fullName evidence="8">Cyclin-dependent kinase 2 homolog</fullName>
        <ecNumber evidence="1">2.7.11.22</ecNumber>
    </recommendedName>
    <alternativeName>
        <fullName evidence="9">Cell division control protein 2 homolog</fullName>
    </alternativeName>
    <alternativeName>
        <fullName evidence="10">cdc2-related kinase 2</fullName>
    </alternativeName>
</protein>
<feature type="domain" description="Protein kinase" evidence="11">
    <location>
        <begin position="120"/>
        <end position="426"/>
    </location>
</feature>
<evidence type="ECO:0000256" key="9">
    <source>
        <dbReference type="ARBA" id="ARBA00041902"/>
    </source>
</evidence>
<dbReference type="Pfam" id="PF00069">
    <property type="entry name" value="Pkinase"/>
    <property type="match status" value="1"/>
</dbReference>
<keyword evidence="3" id="KW-0808">Transferase</keyword>
<dbReference type="SUPFAM" id="SSF56112">
    <property type="entry name" value="Protein kinase-like (PK-like)"/>
    <property type="match status" value="1"/>
</dbReference>
<evidence type="ECO:0000313" key="13">
    <source>
        <dbReference type="Proteomes" id="UP001642464"/>
    </source>
</evidence>
<dbReference type="PANTHER" id="PTHR24056">
    <property type="entry name" value="CELL DIVISION PROTEIN KINASE"/>
    <property type="match status" value="1"/>
</dbReference>
<evidence type="ECO:0000256" key="5">
    <source>
        <dbReference type="ARBA" id="ARBA00022777"/>
    </source>
</evidence>
<evidence type="ECO:0000256" key="10">
    <source>
        <dbReference type="ARBA" id="ARBA00042858"/>
    </source>
</evidence>
<evidence type="ECO:0000256" key="6">
    <source>
        <dbReference type="ARBA" id="ARBA00022840"/>
    </source>
</evidence>
<keyword evidence="6" id="KW-0067">ATP-binding</keyword>
<name>A0ABP0NGU5_9DINO</name>
<dbReference type="InterPro" id="IPR000719">
    <property type="entry name" value="Prot_kinase_dom"/>
</dbReference>
<evidence type="ECO:0000256" key="3">
    <source>
        <dbReference type="ARBA" id="ARBA00022679"/>
    </source>
</evidence>
<dbReference type="PROSITE" id="PS50011">
    <property type="entry name" value="PROTEIN_KINASE_DOM"/>
    <property type="match status" value="1"/>
</dbReference>
<reference evidence="12 13" key="1">
    <citation type="submission" date="2024-02" db="EMBL/GenBank/DDBJ databases">
        <authorList>
            <person name="Chen Y."/>
            <person name="Shah S."/>
            <person name="Dougan E. K."/>
            <person name="Thang M."/>
            <person name="Chan C."/>
        </authorList>
    </citation>
    <scope>NUCLEOTIDE SEQUENCE [LARGE SCALE GENOMIC DNA]</scope>
</reference>
<sequence>MQTLHLMRHVPGSKSLAQAKKGVDLVVAMGKKLIGRIPHSQEWTLELRRITEKVNLEIPSLELPIAHSFEIRDRQGQAVGLELSAVCPAQFPIEVLLIAPNVDLDLDQVLPRDDARFREAEQVMPLNRGTFSQVLRKMDMVREKVVVVKHLSIGLMWDVGAFPWEREVTALMGLKHPNIVTLLEEPISMKDSIHLVLENMDEDLRQYIKRTRPLTLISLRRAWLQILRGVYHMHKLNWLHRDLKPQNILVNWKTRTLKVADFGLSRRQTIQSLECFGWTGTAGAGPRHLTQEVVTLWYRAPEVLLGGHYDKSVDLWSLGCIFGEMVTQWPLFAGDSELGQLMCIFQMLGTPSNQSWPGVQSLRHYSPHFPKWSEGRLAEMLTGRSDWERPFLHAVLDGTLKPCPSQRTSSRQLLRMMERWTGHEIASEVFAICCGIAAQRGPFTLTAGYGVPELQSLMRPPFRSFPQVFFRKILSFSYAFF</sequence>
<keyword evidence="13" id="KW-1185">Reference proteome</keyword>